<dbReference type="RefSeq" id="WP_237868595.1">
    <property type="nucleotide sequence ID" value="NZ_JAKLTR010000002.1"/>
</dbReference>
<name>A0ABS9KM22_9BACT</name>
<protein>
    <submittedName>
        <fullName evidence="1">Uncharacterized protein</fullName>
    </submittedName>
</protein>
<gene>
    <name evidence="1" type="ORF">LZZ85_03705</name>
</gene>
<reference evidence="1" key="1">
    <citation type="submission" date="2022-01" db="EMBL/GenBank/DDBJ databases">
        <authorList>
            <person name="Jo J.-H."/>
            <person name="Im W.-T."/>
        </authorList>
    </citation>
    <scope>NUCLEOTIDE SEQUENCE</scope>
    <source>
        <strain evidence="1">NA20</strain>
    </source>
</reference>
<accession>A0ABS9KM22</accession>
<dbReference type="Proteomes" id="UP001165367">
    <property type="component" value="Unassembled WGS sequence"/>
</dbReference>
<evidence type="ECO:0000313" key="1">
    <source>
        <dbReference type="EMBL" id="MCG2613366.1"/>
    </source>
</evidence>
<dbReference type="EMBL" id="JAKLTR010000002">
    <property type="protein sequence ID" value="MCG2613366.1"/>
    <property type="molecule type" value="Genomic_DNA"/>
</dbReference>
<keyword evidence="2" id="KW-1185">Reference proteome</keyword>
<sequence>MNLNYVFLWRKHYRLVKELVKPQPGTWLPWVLPVLKSCVEGLRSVAW</sequence>
<organism evidence="1 2">
    <name type="scientific">Terrimonas ginsenosidimutans</name>
    <dbReference type="NCBI Taxonomy" id="2908004"/>
    <lineage>
        <taxon>Bacteria</taxon>
        <taxon>Pseudomonadati</taxon>
        <taxon>Bacteroidota</taxon>
        <taxon>Chitinophagia</taxon>
        <taxon>Chitinophagales</taxon>
        <taxon>Chitinophagaceae</taxon>
        <taxon>Terrimonas</taxon>
    </lineage>
</organism>
<proteinExistence type="predicted"/>
<evidence type="ECO:0000313" key="2">
    <source>
        <dbReference type="Proteomes" id="UP001165367"/>
    </source>
</evidence>
<comment type="caution">
    <text evidence="1">The sequence shown here is derived from an EMBL/GenBank/DDBJ whole genome shotgun (WGS) entry which is preliminary data.</text>
</comment>